<comment type="similarity">
    <text evidence="2">Belongs to the FAD-binding oxidoreductase/transferase type 4 family.</text>
</comment>
<dbReference type="Proteomes" id="UP000664914">
    <property type="component" value="Chromosome"/>
</dbReference>
<feature type="domain" description="FAD-binding PCMH-type" evidence="5">
    <location>
        <begin position="63"/>
        <end position="244"/>
    </location>
</feature>
<gene>
    <name evidence="6" type="ORF">HRJ34_02545</name>
</gene>
<dbReference type="Pfam" id="PF02913">
    <property type="entry name" value="FAD-oxidase_C"/>
    <property type="match status" value="1"/>
</dbReference>
<evidence type="ECO:0000256" key="1">
    <source>
        <dbReference type="ARBA" id="ARBA00001974"/>
    </source>
</evidence>
<dbReference type="Gene3D" id="3.30.70.2190">
    <property type="match status" value="1"/>
</dbReference>
<dbReference type="InterPro" id="IPR016167">
    <property type="entry name" value="FAD-bd_PCMH_sub1"/>
</dbReference>
<accession>A0A975D418</accession>
<dbReference type="InterPro" id="IPR036318">
    <property type="entry name" value="FAD-bd_PCMH-like_sf"/>
</dbReference>
<dbReference type="PANTHER" id="PTHR43716:SF2">
    <property type="entry name" value="BLL6224 PROTEIN"/>
    <property type="match status" value="1"/>
</dbReference>
<dbReference type="Gene3D" id="3.30.465.10">
    <property type="match status" value="1"/>
</dbReference>
<dbReference type="PROSITE" id="PS51387">
    <property type="entry name" value="FAD_PCMH"/>
    <property type="match status" value="1"/>
</dbReference>
<dbReference type="GO" id="GO:0003824">
    <property type="term" value="F:catalytic activity"/>
    <property type="evidence" value="ECO:0007669"/>
    <property type="project" value="InterPro"/>
</dbReference>
<dbReference type="InterPro" id="IPR051264">
    <property type="entry name" value="FAD-oxidored/transferase_4"/>
</dbReference>
<dbReference type="AlphaFoldDB" id="A0A975D418"/>
<dbReference type="InterPro" id="IPR016169">
    <property type="entry name" value="FAD-bd_PCMH_sub2"/>
</dbReference>
<sequence length="506" mass="53273">MEPAGRRTGWQIARRLHYAARMSRPHAPDPLLLDRLGALLGPQGFVTDPDLVTPWLTDWRDRYRGETPALLAPSSTAQVVEVVRLAAEARVALVPQGGNTGTVGGATPPADGSALLLSLRRMNRIRAISAEDNAVIAEAGVILSDLHDAAAAIGRRFPLSLAAKGSATIGGLVSTNAGGTQVLRFGPMRALVLGIEAVLPDGSLFDGLATLRKDNRGYDLRQLLTGAEGTLGVVTAAALRLVPAVAARAVAWVGVPDPRAALALLRRLEERTGEAVESFELVPDNALALVLRNIGGTRAPLSEPCPWNVLVEAVGTAGGPDPRDALEQTLAAAIEDGLVVDATLAANEAQAEALWALRESISEAEKIDGPSLKHDISVPVSEMPAFLEREREQIEARYPGSRIIAFGHLGDGNIHFNLLPPEDAPRRPWIAEHGAAASALVHDRVAAVGGSLSAEHGIGQAKLDEFARLTDPVRLNALRAIKRAIDPLGIMNPGKLVPLASGGEDQ</sequence>
<evidence type="ECO:0000259" key="5">
    <source>
        <dbReference type="PROSITE" id="PS51387"/>
    </source>
</evidence>
<dbReference type="SUPFAM" id="SSF56176">
    <property type="entry name" value="FAD-binding/transporter-associated domain-like"/>
    <property type="match status" value="1"/>
</dbReference>
<name>A0A975D418_9SPHN</name>
<protein>
    <submittedName>
        <fullName evidence="6">FAD-binding oxidoreductase</fullName>
    </submittedName>
</protein>
<evidence type="ECO:0000256" key="4">
    <source>
        <dbReference type="ARBA" id="ARBA00022827"/>
    </source>
</evidence>
<dbReference type="FunFam" id="1.10.45.10:FF:000001">
    <property type="entry name" value="D-lactate dehydrogenase mitochondrial"/>
    <property type="match status" value="1"/>
</dbReference>
<dbReference type="InterPro" id="IPR016166">
    <property type="entry name" value="FAD-bd_PCMH"/>
</dbReference>
<dbReference type="Gene3D" id="1.10.45.10">
    <property type="entry name" value="Vanillyl-alcohol Oxidase, Chain A, domain 4"/>
    <property type="match status" value="1"/>
</dbReference>
<dbReference type="PANTHER" id="PTHR43716">
    <property type="entry name" value="D-2-HYDROXYGLUTARATE DEHYDROGENASE, MITOCHONDRIAL"/>
    <property type="match status" value="1"/>
</dbReference>
<dbReference type="Gene3D" id="3.30.43.10">
    <property type="entry name" value="Uridine Diphospho-n-acetylenolpyruvylglucosamine Reductase, domain 2"/>
    <property type="match status" value="1"/>
</dbReference>
<evidence type="ECO:0000313" key="6">
    <source>
        <dbReference type="EMBL" id="QTH22428.1"/>
    </source>
</evidence>
<dbReference type="InterPro" id="IPR016164">
    <property type="entry name" value="FAD-linked_Oxase-like_C"/>
</dbReference>
<dbReference type="SUPFAM" id="SSF55103">
    <property type="entry name" value="FAD-linked oxidases, C-terminal domain"/>
    <property type="match status" value="1"/>
</dbReference>
<evidence type="ECO:0000313" key="7">
    <source>
        <dbReference type="Proteomes" id="UP000664914"/>
    </source>
</evidence>
<proteinExistence type="inferred from homology"/>
<dbReference type="InterPro" id="IPR004113">
    <property type="entry name" value="FAD-bd_oxidored_4_C"/>
</dbReference>
<reference evidence="6" key="2">
    <citation type="submission" date="2021-04" db="EMBL/GenBank/DDBJ databases">
        <title>Isolation and genomic analysis of the ibuprofen-degrading bacterium Sphingomonas strain MPO218.</title>
        <authorList>
            <person name="Aulestia M."/>
            <person name="Flores A."/>
            <person name="Mangas E.L."/>
            <person name="Perez-Pulido A.J."/>
            <person name="Santero E."/>
            <person name="Camacho E.M."/>
        </authorList>
    </citation>
    <scope>NUCLEOTIDE SEQUENCE</scope>
    <source>
        <strain evidence="6">MPO218</strain>
    </source>
</reference>
<comment type="cofactor">
    <cofactor evidence="1">
        <name>FAD</name>
        <dbReference type="ChEBI" id="CHEBI:57692"/>
    </cofactor>
</comment>
<evidence type="ECO:0000256" key="3">
    <source>
        <dbReference type="ARBA" id="ARBA00022630"/>
    </source>
</evidence>
<organism evidence="6 7">
    <name type="scientific">Rhizorhabdus wittichii</name>
    <dbReference type="NCBI Taxonomy" id="160791"/>
    <lineage>
        <taxon>Bacteria</taxon>
        <taxon>Pseudomonadati</taxon>
        <taxon>Pseudomonadota</taxon>
        <taxon>Alphaproteobacteria</taxon>
        <taxon>Sphingomonadales</taxon>
        <taxon>Sphingomonadaceae</taxon>
        <taxon>Rhizorhabdus</taxon>
    </lineage>
</organism>
<evidence type="ECO:0000256" key="2">
    <source>
        <dbReference type="ARBA" id="ARBA00008000"/>
    </source>
</evidence>
<keyword evidence="3" id="KW-0285">Flavoprotein</keyword>
<reference evidence="6" key="1">
    <citation type="submission" date="2020-07" db="EMBL/GenBank/DDBJ databases">
        <authorList>
            <person name="Camacho E."/>
        </authorList>
    </citation>
    <scope>NUCLEOTIDE SEQUENCE</scope>
    <source>
        <strain evidence="6">MPO218</strain>
    </source>
</reference>
<dbReference type="InterPro" id="IPR006094">
    <property type="entry name" value="Oxid_FAD_bind_N"/>
</dbReference>
<dbReference type="EMBL" id="CP059319">
    <property type="protein sequence ID" value="QTH22428.1"/>
    <property type="molecule type" value="Genomic_DNA"/>
</dbReference>
<dbReference type="Pfam" id="PF01565">
    <property type="entry name" value="FAD_binding_4"/>
    <property type="match status" value="1"/>
</dbReference>
<dbReference type="InterPro" id="IPR016171">
    <property type="entry name" value="Vanillyl_alc_oxidase_C-sub2"/>
</dbReference>
<dbReference type="Gene3D" id="3.30.70.2740">
    <property type="match status" value="1"/>
</dbReference>
<dbReference type="GO" id="GO:0022904">
    <property type="term" value="P:respiratory electron transport chain"/>
    <property type="evidence" value="ECO:0007669"/>
    <property type="project" value="TreeGrafter"/>
</dbReference>
<keyword evidence="4" id="KW-0274">FAD</keyword>
<dbReference type="GO" id="GO:0071949">
    <property type="term" value="F:FAD binding"/>
    <property type="evidence" value="ECO:0007669"/>
    <property type="project" value="InterPro"/>
</dbReference>